<organism evidence="3">
    <name type="scientific">Anopheles sinensis</name>
    <name type="common">Mosquito</name>
    <dbReference type="NCBI Taxonomy" id="74873"/>
    <lineage>
        <taxon>Eukaryota</taxon>
        <taxon>Metazoa</taxon>
        <taxon>Ecdysozoa</taxon>
        <taxon>Arthropoda</taxon>
        <taxon>Hexapoda</taxon>
        <taxon>Insecta</taxon>
        <taxon>Pterygota</taxon>
        <taxon>Neoptera</taxon>
        <taxon>Endopterygota</taxon>
        <taxon>Diptera</taxon>
        <taxon>Nematocera</taxon>
        <taxon>Culicoidea</taxon>
        <taxon>Culicidae</taxon>
        <taxon>Anophelinae</taxon>
        <taxon>Anopheles</taxon>
    </lineage>
</organism>
<dbReference type="OrthoDB" id="1728874at2759"/>
<dbReference type="Gene3D" id="3.80.10.10">
    <property type="entry name" value="Ribonuclease Inhibitor"/>
    <property type="match status" value="2"/>
</dbReference>
<evidence type="ECO:0000313" key="5">
    <source>
        <dbReference type="Proteomes" id="UP000030765"/>
    </source>
</evidence>
<dbReference type="SMART" id="SM00364">
    <property type="entry name" value="LRR_BAC"/>
    <property type="match status" value="4"/>
</dbReference>
<dbReference type="Pfam" id="PF00560">
    <property type="entry name" value="LRR_1"/>
    <property type="match status" value="2"/>
</dbReference>
<dbReference type="SMART" id="SM00369">
    <property type="entry name" value="LRR_TYP"/>
    <property type="match status" value="4"/>
</dbReference>
<accession>A0A084W2Z9</accession>
<dbReference type="GO" id="GO:0005737">
    <property type="term" value="C:cytoplasm"/>
    <property type="evidence" value="ECO:0007669"/>
    <property type="project" value="TreeGrafter"/>
</dbReference>
<dbReference type="InterPro" id="IPR003591">
    <property type="entry name" value="Leu-rich_rpt_typical-subtyp"/>
</dbReference>
<dbReference type="VEuPathDB" id="VectorBase:ASIC012492"/>
<dbReference type="SUPFAM" id="SSF52047">
    <property type="entry name" value="RNI-like"/>
    <property type="match status" value="1"/>
</dbReference>
<dbReference type="FunFam" id="3.80.10.10:FF:000230">
    <property type="entry name" value="Leucine-rich repeat-containing protein 57"/>
    <property type="match status" value="1"/>
</dbReference>
<evidence type="ECO:0000313" key="3">
    <source>
        <dbReference type="EMBL" id="KFB44593.1"/>
    </source>
</evidence>
<dbReference type="Proteomes" id="UP000030765">
    <property type="component" value="Unassembled WGS sequence"/>
</dbReference>
<keyword evidence="5" id="KW-1185">Reference proteome</keyword>
<dbReference type="InterPro" id="IPR001611">
    <property type="entry name" value="Leu-rich_rpt"/>
</dbReference>
<dbReference type="OMA" id="AYMERYT"/>
<reference evidence="4" key="2">
    <citation type="submission" date="2020-05" db="UniProtKB">
        <authorList>
            <consortium name="EnsemblMetazoa"/>
        </authorList>
    </citation>
    <scope>IDENTIFICATION</scope>
</reference>
<dbReference type="EMBL" id="ATLV01019742">
    <property type="status" value="NOT_ANNOTATED_CDS"/>
    <property type="molecule type" value="Genomic_DNA"/>
</dbReference>
<gene>
    <name evidence="3" type="ORF">ZHAS_00012492</name>
</gene>
<name>A0A084W2Z9_ANOSI</name>
<reference evidence="3 5" key="1">
    <citation type="journal article" date="2014" name="BMC Genomics">
        <title>Genome sequence of Anopheles sinensis provides insight into genetics basis of mosquito competence for malaria parasites.</title>
        <authorList>
            <person name="Zhou D."/>
            <person name="Zhang D."/>
            <person name="Ding G."/>
            <person name="Shi L."/>
            <person name="Hou Q."/>
            <person name="Ye Y."/>
            <person name="Xu Y."/>
            <person name="Zhou H."/>
            <person name="Xiong C."/>
            <person name="Li S."/>
            <person name="Yu J."/>
            <person name="Hong S."/>
            <person name="Yu X."/>
            <person name="Zou P."/>
            <person name="Chen C."/>
            <person name="Chang X."/>
            <person name="Wang W."/>
            <person name="Lv Y."/>
            <person name="Sun Y."/>
            <person name="Ma L."/>
            <person name="Shen B."/>
            <person name="Zhu C."/>
        </authorList>
    </citation>
    <scope>NUCLEOTIDE SEQUENCE [LARGE SCALE GENOMIC DNA]</scope>
</reference>
<evidence type="ECO:0000256" key="1">
    <source>
        <dbReference type="ARBA" id="ARBA00022614"/>
    </source>
</evidence>
<evidence type="ECO:0000313" key="4">
    <source>
        <dbReference type="EnsemblMetazoa" id="ASIC012492-PA"/>
    </source>
</evidence>
<dbReference type="PROSITE" id="PS51450">
    <property type="entry name" value="LRR"/>
    <property type="match status" value="2"/>
</dbReference>
<dbReference type="Pfam" id="PF13855">
    <property type="entry name" value="LRR_8"/>
    <property type="match status" value="1"/>
</dbReference>
<sequence length="238" mass="26809">MGNKQVKQHFETAKKTGVLKISLLRLDEFPSALKTFPNVLKTLDISENRFNVLPDDVAKFTLLKHLNASGNKIASIPECIGLLLKLETLNMMNNLLTSIPRTLASCSHLKQVILSNNQINAFPTVFCELKQLDLLDLSRNKITEIPPEVKSLQVTELNLNQNQITIVAAEIADCPKLKTLRLEENCLQISAIHPKILMESKVCNLCIDGNLFNSKQFTELQGYDAYMERYTAVRKKIS</sequence>
<keyword evidence="1" id="KW-0433">Leucine-rich repeat</keyword>
<dbReference type="PANTHER" id="PTHR48051">
    <property type="match status" value="1"/>
</dbReference>
<keyword evidence="2" id="KW-0677">Repeat</keyword>
<dbReference type="EnsemblMetazoa" id="ASIC012492-RA">
    <property type="protein sequence ID" value="ASIC012492-PA"/>
    <property type="gene ID" value="ASIC012492"/>
</dbReference>
<proteinExistence type="predicted"/>
<dbReference type="InterPro" id="IPR032675">
    <property type="entry name" value="LRR_dom_sf"/>
</dbReference>
<dbReference type="PANTHER" id="PTHR48051:SF62">
    <property type="entry name" value="LEUCINE-RICH REPEAT-CONTAINING PROTEIN 57"/>
    <property type="match status" value="1"/>
</dbReference>
<dbReference type="InterPro" id="IPR050216">
    <property type="entry name" value="LRR_domain-containing"/>
</dbReference>
<dbReference type="STRING" id="74873.A0A084W2Z9"/>
<evidence type="ECO:0000256" key="2">
    <source>
        <dbReference type="ARBA" id="ARBA00022737"/>
    </source>
</evidence>
<protein>
    <submittedName>
        <fullName evidence="3">AGAP001491-PA-like protein</fullName>
    </submittedName>
</protein>
<dbReference type="AlphaFoldDB" id="A0A084W2Z9"/>
<dbReference type="VEuPathDB" id="VectorBase:ASIS012367"/>
<dbReference type="EMBL" id="KE525279">
    <property type="protein sequence ID" value="KFB44593.1"/>
    <property type="molecule type" value="Genomic_DNA"/>
</dbReference>